<evidence type="ECO:0000259" key="9">
    <source>
        <dbReference type="Pfam" id="PF21289"/>
    </source>
</evidence>
<feature type="compositionally biased region" description="Polar residues" evidence="7">
    <location>
        <begin position="696"/>
        <end position="708"/>
    </location>
</feature>
<keyword evidence="4" id="KW-0853">WD repeat</keyword>
<evidence type="ECO:0000313" key="10">
    <source>
        <dbReference type="EMBL" id="EKC36611.1"/>
    </source>
</evidence>
<dbReference type="GO" id="GO:0000932">
    <property type="term" value="C:P-body"/>
    <property type="evidence" value="ECO:0007669"/>
    <property type="project" value="UniProtKB-SubCell"/>
</dbReference>
<evidence type="ECO:0000256" key="2">
    <source>
        <dbReference type="ARBA" id="ARBA00009639"/>
    </source>
</evidence>
<evidence type="ECO:0000259" key="8">
    <source>
        <dbReference type="Pfam" id="PF16529"/>
    </source>
</evidence>
<feature type="compositionally biased region" description="Basic and acidic residues" evidence="7">
    <location>
        <begin position="736"/>
        <end position="748"/>
    </location>
</feature>
<dbReference type="InterPro" id="IPR036322">
    <property type="entry name" value="WD40_repeat_dom_sf"/>
</dbReference>
<evidence type="ECO:0000256" key="4">
    <source>
        <dbReference type="ARBA" id="ARBA00022574"/>
    </source>
</evidence>
<dbReference type="Pfam" id="PF21289">
    <property type="entry name" value="EDC4_C"/>
    <property type="match status" value="1"/>
</dbReference>
<dbReference type="PROSITE" id="PS50082">
    <property type="entry name" value="WD_REPEATS_2"/>
    <property type="match status" value="1"/>
</dbReference>
<feature type="region of interest" description="Disordered" evidence="7">
    <location>
        <begin position="1074"/>
        <end position="1097"/>
    </location>
</feature>
<dbReference type="InterPro" id="IPR044938">
    <property type="entry name" value="EDC4_C_sf"/>
</dbReference>
<dbReference type="Pfam" id="PF16529">
    <property type="entry name" value="Ge1_WD40"/>
    <property type="match status" value="1"/>
</dbReference>
<keyword evidence="5" id="KW-0677">Repeat</keyword>
<accession>K1RQJ6</accession>
<feature type="compositionally biased region" description="Polar residues" evidence="7">
    <location>
        <begin position="796"/>
        <end position="816"/>
    </location>
</feature>
<feature type="compositionally biased region" description="Basic and acidic residues" evidence="7">
    <location>
        <begin position="51"/>
        <end position="73"/>
    </location>
</feature>
<name>K1RQJ6_MAGGI</name>
<feature type="region of interest" description="Disordered" evidence="7">
    <location>
        <begin position="663"/>
        <end position="760"/>
    </location>
</feature>
<dbReference type="InterPro" id="IPR032401">
    <property type="entry name" value="EDC4_WD40"/>
</dbReference>
<dbReference type="InParanoid" id="K1RQJ6"/>
<feature type="region of interest" description="Disordered" evidence="7">
    <location>
        <begin position="45"/>
        <end position="83"/>
    </location>
</feature>
<feature type="compositionally biased region" description="Polar residues" evidence="7">
    <location>
        <begin position="716"/>
        <end position="735"/>
    </location>
</feature>
<organism evidence="10">
    <name type="scientific">Magallana gigas</name>
    <name type="common">Pacific oyster</name>
    <name type="synonym">Crassostrea gigas</name>
    <dbReference type="NCBI Taxonomy" id="29159"/>
    <lineage>
        <taxon>Eukaryota</taxon>
        <taxon>Metazoa</taxon>
        <taxon>Spiralia</taxon>
        <taxon>Lophotrochozoa</taxon>
        <taxon>Mollusca</taxon>
        <taxon>Bivalvia</taxon>
        <taxon>Autobranchia</taxon>
        <taxon>Pteriomorphia</taxon>
        <taxon>Ostreida</taxon>
        <taxon>Ostreoidea</taxon>
        <taxon>Ostreidae</taxon>
        <taxon>Magallana</taxon>
    </lineage>
</organism>
<dbReference type="InterPro" id="IPR049404">
    <property type="entry name" value="EDC4_C"/>
</dbReference>
<dbReference type="PANTHER" id="PTHR15598">
    <property type="entry name" value="ENHANCER OF MRNA-DECAPPING PROTEIN 4"/>
    <property type="match status" value="1"/>
</dbReference>
<sequence length="1472" mass="163797">MCHLLLFNPSRIFFSISNCLWSALLRKFNLSMYLKNTTTCADWKKNGPLPEHLKKDNSSRREKTTTDVMDHGDSPASSLQSTGDTGQLLQELLNLQKSNVLSTGSLNIPQGTTLHHITESTEVPGSGDGTNPTLAELMMTMYDNPVPRQLITLQGSDTANSFSVYGREVEIITSKPNEAASSQAKTGSNKVKTTPVVKFEWEPVYYIGNLVTLHRLNVYAAYSLRGKSGGVVRIINRKTAERALLKDLTGKVVDIAFAYTDDVILAAVDEVGNLLVHSVREGDDKKIQVQLLLKITRPRGTIPTEYHRVIWCPFIPDDCDDSSVTESSTQDASRVLVLTHGEKSEIWNVDMVTREHGSGPLSVDDVEFGLIRIDSHTKASLQQIAHAVMDAAFSPDGTALATASLDGEVKFFQVNMSESTSPRCLHQWKPHDGKPLSSLFFLDDHRNSSADTQFWRFAVTGACNNQEIKIWSCESWVCLQTLRFMCPPDLPTNFSAEPCMKAGLDLSAKYLVLSDIKRQVLYVLQIHQDSAANTAHVSSVSEFLLAQTCLSFAILDASKKKFKKVTEESHMDDITTGELDREEGGEDSEHKQEVPTASGIQIKLYTVHPKALQELLIRFRPESTAPPAATPSVSTISHDDTGLQDALSDMSFSLDSSRIDNNTSLQQEQPVLLTPEAFSTTSPRKDLSSTDPVRASGSSTSSLTQVTGLNEEMFSPHSSGDQSVLSEGSTITQTPTEKEDPLSGRYSHDLTPTKLPPTGESLTSIAEITTEDKPSALQKVCVDDLFDSTRQSLGQALNSTDSSTRQSIENTSSTTGFEVGQLGAQKLSTMKESYDENDEEVAEVLGESYKEEVEEEEEVEESLEDGPQSTQPFEEHSGDMESDPMPTSWPKPPDVRTETQEMEDIQNEEVYTEDDDVQVEEEEEESKAENYDKDEEAGNDMDNLQEGSSEEIEEQIEEASEELQSPKEAPVAIPVAKAREIIKEIHTREVIRENVDKDAINALNENIQSILAVLEAQNSKIESLQYQLVEQQEFHRQQIESDVVPQQPQNIEEHLGKLEGIVTSRVERMFTQHTQKENQRVRELIQQSEQRDKQRQDRLQQILIQSMNNAVASNMEKQVRQEMANTILPSVTRILEPVKEQMHQEIAQKLTATDSIIRDSIGKMVRSKQTIEALGVAAGNVLQTPIQLAYREAFQNIVVPSFDRAMQNIFQQVNETFVKGTKETTRHLDTHLNEIREKHVEARDPIIAQLRKLTDSFQSSADSIQQQVLSTLQSRINAEIQSALSNLEETIVRYVRQAVKEEVSIAVREQGASISDSVLLAMRSGAVTPVQVTPDPHQVQTQILNLLRQGQLNTAFQQALSASNLDLVVFVCETVNPSQVFNQSPCPLQQPVLLSLIQQLSADIGNNTELKHKYLEEAVMNLDTSNPVTQGHMRGVLIGLIQKLKTYITAHPNDKTTRSLRMLQMASESLLK</sequence>
<dbReference type="InterPro" id="IPR001680">
    <property type="entry name" value="WD40_rpt"/>
</dbReference>
<feature type="region of interest" description="Disordered" evidence="7">
    <location>
        <begin position="566"/>
        <end position="595"/>
    </location>
</feature>
<feature type="compositionally biased region" description="Acidic residues" evidence="7">
    <location>
        <begin position="900"/>
        <end position="939"/>
    </location>
</feature>
<evidence type="ECO:0000256" key="6">
    <source>
        <dbReference type="ARBA" id="ARBA00023054"/>
    </source>
</evidence>
<protein>
    <submittedName>
        <fullName evidence="10">Enhancer of mRNA-decapping protein 4</fullName>
    </submittedName>
</protein>
<evidence type="ECO:0000256" key="1">
    <source>
        <dbReference type="ARBA" id="ARBA00004201"/>
    </source>
</evidence>
<dbReference type="InterPro" id="IPR015943">
    <property type="entry name" value="WD40/YVTN_repeat-like_dom_sf"/>
</dbReference>
<feature type="region of interest" description="Disordered" evidence="7">
    <location>
        <begin position="623"/>
        <end position="642"/>
    </location>
</feature>
<dbReference type="InterPro" id="IPR045152">
    <property type="entry name" value="EDC4-like"/>
</dbReference>
<feature type="compositionally biased region" description="Low complexity" evidence="7">
    <location>
        <begin position="623"/>
        <end position="635"/>
    </location>
</feature>
<dbReference type="GO" id="GO:0031087">
    <property type="term" value="P:deadenylation-independent decapping of nuclear-transcribed mRNA"/>
    <property type="evidence" value="ECO:0007669"/>
    <property type="project" value="InterPro"/>
</dbReference>
<dbReference type="SMART" id="SM00320">
    <property type="entry name" value="WD40"/>
    <property type="match status" value="2"/>
</dbReference>
<dbReference type="Gene3D" id="2.130.10.10">
    <property type="entry name" value="YVTN repeat-like/Quinoprotein amine dehydrogenase"/>
    <property type="match status" value="1"/>
</dbReference>
<dbReference type="FunFam" id="1.10.220.100:FF:000001">
    <property type="entry name" value="Enhancer of mRNA-decapping protein 4"/>
    <property type="match status" value="1"/>
</dbReference>
<keyword evidence="6" id="KW-0175">Coiled coil</keyword>
<comment type="subcellular location">
    <subcellularLocation>
        <location evidence="1">Cytoplasm</location>
        <location evidence="1">P-body</location>
    </subcellularLocation>
</comment>
<evidence type="ECO:0000256" key="7">
    <source>
        <dbReference type="SAM" id="MobiDB-lite"/>
    </source>
</evidence>
<dbReference type="HOGENOM" id="CLU_005166_0_0_1"/>
<dbReference type="Gene3D" id="6.10.140.270">
    <property type="match status" value="1"/>
</dbReference>
<dbReference type="Gene3D" id="1.10.220.100">
    <property type="entry name" value="conserved c-terminal region of ge- 1"/>
    <property type="match status" value="1"/>
</dbReference>
<feature type="domain" description="Enhancer of mRNA-decapping protein 4 C-terminal" evidence="9">
    <location>
        <begin position="1343"/>
        <end position="1463"/>
    </location>
</feature>
<evidence type="ECO:0000256" key="3">
    <source>
        <dbReference type="ARBA" id="ARBA00022490"/>
    </source>
</evidence>
<comment type="similarity">
    <text evidence="2">Belongs to the WD repeat EDC4 family.</text>
</comment>
<keyword evidence="3" id="KW-0963">Cytoplasm</keyword>
<feature type="compositionally biased region" description="Acidic residues" evidence="7">
    <location>
        <begin position="852"/>
        <end position="864"/>
    </location>
</feature>
<dbReference type="EMBL" id="JH819096">
    <property type="protein sequence ID" value="EKC36611.1"/>
    <property type="molecule type" value="Genomic_DNA"/>
</dbReference>
<gene>
    <name evidence="10" type="ORF">CGI_10013595</name>
</gene>
<dbReference type="FunCoup" id="K1RQJ6">
    <property type="interactions" value="1299"/>
</dbReference>
<dbReference type="PANTHER" id="PTHR15598:SF5">
    <property type="entry name" value="ENHANCER OF MRNA-DECAPPING PROTEIN 4"/>
    <property type="match status" value="1"/>
</dbReference>
<evidence type="ECO:0000256" key="5">
    <source>
        <dbReference type="ARBA" id="ARBA00022737"/>
    </source>
</evidence>
<proteinExistence type="inferred from homology"/>
<feature type="region of interest" description="Disordered" evidence="7">
    <location>
        <begin position="796"/>
        <end position="952"/>
    </location>
</feature>
<feature type="domain" description="Enhancer of mRNA-decapping protein 4 WD40 repeat region" evidence="8">
    <location>
        <begin position="187"/>
        <end position="529"/>
    </location>
</feature>
<dbReference type="SUPFAM" id="SSF50978">
    <property type="entry name" value="WD40 repeat-like"/>
    <property type="match status" value="1"/>
</dbReference>
<reference evidence="10" key="1">
    <citation type="journal article" date="2012" name="Nature">
        <title>The oyster genome reveals stress adaptation and complexity of shell formation.</title>
        <authorList>
            <person name="Zhang G."/>
            <person name="Fang X."/>
            <person name="Guo X."/>
            <person name="Li L."/>
            <person name="Luo R."/>
            <person name="Xu F."/>
            <person name="Yang P."/>
            <person name="Zhang L."/>
            <person name="Wang X."/>
            <person name="Qi H."/>
            <person name="Xiong Z."/>
            <person name="Que H."/>
            <person name="Xie Y."/>
            <person name="Holland P.W."/>
            <person name="Paps J."/>
            <person name="Zhu Y."/>
            <person name="Wu F."/>
            <person name="Chen Y."/>
            <person name="Wang J."/>
            <person name="Peng C."/>
            <person name="Meng J."/>
            <person name="Yang L."/>
            <person name="Liu J."/>
            <person name="Wen B."/>
            <person name="Zhang N."/>
            <person name="Huang Z."/>
            <person name="Zhu Q."/>
            <person name="Feng Y."/>
            <person name="Mount A."/>
            <person name="Hedgecock D."/>
            <person name="Xu Z."/>
            <person name="Liu Y."/>
            <person name="Domazet-Loso T."/>
            <person name="Du Y."/>
            <person name="Sun X."/>
            <person name="Zhang S."/>
            <person name="Liu B."/>
            <person name="Cheng P."/>
            <person name="Jiang X."/>
            <person name="Li J."/>
            <person name="Fan D."/>
            <person name="Wang W."/>
            <person name="Fu W."/>
            <person name="Wang T."/>
            <person name="Wang B."/>
            <person name="Zhang J."/>
            <person name="Peng Z."/>
            <person name="Li Y."/>
            <person name="Li N."/>
            <person name="Wang J."/>
            <person name="Chen M."/>
            <person name="He Y."/>
            <person name="Tan F."/>
            <person name="Song X."/>
            <person name="Zheng Q."/>
            <person name="Huang R."/>
            <person name="Yang H."/>
            <person name="Du X."/>
            <person name="Chen L."/>
            <person name="Yang M."/>
            <person name="Gaffney P.M."/>
            <person name="Wang S."/>
            <person name="Luo L."/>
            <person name="She Z."/>
            <person name="Ming Y."/>
            <person name="Huang W."/>
            <person name="Zhang S."/>
            <person name="Huang B."/>
            <person name="Zhang Y."/>
            <person name="Qu T."/>
            <person name="Ni P."/>
            <person name="Miao G."/>
            <person name="Wang J."/>
            <person name="Wang Q."/>
            <person name="Steinberg C.E."/>
            <person name="Wang H."/>
            <person name="Li N."/>
            <person name="Qian L."/>
            <person name="Zhang G."/>
            <person name="Li Y."/>
            <person name="Yang H."/>
            <person name="Liu X."/>
            <person name="Wang J."/>
            <person name="Yin Y."/>
            <person name="Wang J."/>
        </authorList>
    </citation>
    <scope>NUCLEOTIDE SEQUENCE [LARGE SCALE GENOMIC DNA]</scope>
    <source>
        <strain evidence="10">05x7-T-G4-1.051#20</strain>
    </source>
</reference>